<dbReference type="RefSeq" id="WP_115921989.1">
    <property type="nucleotide sequence ID" value="NZ_QTUA01000001.1"/>
</dbReference>
<keyword evidence="3" id="KW-1185">Reference proteome</keyword>
<evidence type="ECO:0000313" key="2">
    <source>
        <dbReference type="EMBL" id="REF29919.1"/>
    </source>
</evidence>
<feature type="transmembrane region" description="Helical" evidence="1">
    <location>
        <begin position="39"/>
        <end position="57"/>
    </location>
</feature>
<keyword evidence="1" id="KW-1133">Transmembrane helix</keyword>
<dbReference type="EMBL" id="QTUA01000001">
    <property type="protein sequence ID" value="REF29919.1"/>
    <property type="molecule type" value="Genomic_DNA"/>
</dbReference>
<accession>A0A3D9UKR8</accession>
<gene>
    <name evidence="2" type="ORF">DFJ65_0903</name>
</gene>
<protein>
    <submittedName>
        <fullName evidence="2">Uncharacterized protein</fullName>
    </submittedName>
</protein>
<evidence type="ECO:0000256" key="1">
    <source>
        <dbReference type="SAM" id="Phobius"/>
    </source>
</evidence>
<organism evidence="2 3">
    <name type="scientific">Calidifontibacter indicus</name>
    <dbReference type="NCBI Taxonomy" id="419650"/>
    <lineage>
        <taxon>Bacteria</taxon>
        <taxon>Bacillati</taxon>
        <taxon>Actinomycetota</taxon>
        <taxon>Actinomycetes</taxon>
        <taxon>Micrococcales</taxon>
        <taxon>Dermacoccaceae</taxon>
        <taxon>Calidifontibacter</taxon>
    </lineage>
</organism>
<dbReference type="Proteomes" id="UP000256253">
    <property type="component" value="Unassembled WGS sequence"/>
</dbReference>
<keyword evidence="1" id="KW-0812">Transmembrane</keyword>
<sequence>MSDFLGFGSNTWRAILAVGCVLAAGFLVGATTEVTEHDWAGMAYLALIAVGIMQLVWRGRHLARRDRLR</sequence>
<proteinExistence type="predicted"/>
<name>A0A3D9UKR8_9MICO</name>
<dbReference type="OrthoDB" id="9990742at2"/>
<comment type="caution">
    <text evidence="2">The sequence shown here is derived from an EMBL/GenBank/DDBJ whole genome shotgun (WGS) entry which is preliminary data.</text>
</comment>
<evidence type="ECO:0000313" key="3">
    <source>
        <dbReference type="Proteomes" id="UP000256253"/>
    </source>
</evidence>
<keyword evidence="1" id="KW-0472">Membrane</keyword>
<reference evidence="2 3" key="1">
    <citation type="submission" date="2018-08" db="EMBL/GenBank/DDBJ databases">
        <title>Sequencing the genomes of 1000 actinobacteria strains.</title>
        <authorList>
            <person name="Klenk H.-P."/>
        </authorList>
    </citation>
    <scope>NUCLEOTIDE SEQUENCE [LARGE SCALE GENOMIC DNA]</scope>
    <source>
        <strain evidence="2 3">DSM 22967</strain>
    </source>
</reference>
<dbReference type="AlphaFoldDB" id="A0A3D9UKR8"/>